<gene>
    <name evidence="3" type="ORF">B1A74_01350</name>
</gene>
<dbReference type="RefSeq" id="WP_024329229.1">
    <property type="nucleotide sequence ID" value="NZ_MUZR01000004.1"/>
</dbReference>
<name>A0A1V3A1S5_9GAMM</name>
<keyword evidence="4" id="KW-1185">Reference proteome</keyword>
<proteinExistence type="inferred from homology"/>
<dbReference type="PIRSF" id="PIRSF006221">
    <property type="entry name" value="Ketosamine-3-kinase"/>
    <property type="match status" value="1"/>
</dbReference>
<dbReference type="InterPro" id="IPR016477">
    <property type="entry name" value="Fructo-/Ketosamine-3-kinase"/>
</dbReference>
<reference evidence="3 4" key="1">
    <citation type="submission" date="2017-02" db="EMBL/GenBank/DDBJ databases">
        <title>Genomic diversity within the haloalkaliphilic genus Thioalkalivibrio.</title>
        <authorList>
            <person name="Ahn A.-C."/>
            <person name="Meier-Kolthoff J."/>
            <person name="Overmars L."/>
            <person name="Richter M."/>
            <person name="Woyke T."/>
            <person name="Sorokin D.Y."/>
            <person name="Muyzer G."/>
        </authorList>
    </citation>
    <scope>NUCLEOTIDE SEQUENCE [LARGE SCALE GENOMIC DNA]</scope>
    <source>
        <strain evidence="3 4">HL17</strain>
    </source>
</reference>
<dbReference type="PANTHER" id="PTHR12149">
    <property type="entry name" value="FRUCTOSAMINE 3 KINASE-RELATED PROTEIN"/>
    <property type="match status" value="1"/>
</dbReference>
<dbReference type="STRING" id="252474.B1A74_01350"/>
<evidence type="ECO:0000256" key="2">
    <source>
        <dbReference type="PIRNR" id="PIRNR006221"/>
    </source>
</evidence>
<dbReference type="Gene3D" id="3.90.1200.10">
    <property type="match status" value="1"/>
</dbReference>
<evidence type="ECO:0000256" key="1">
    <source>
        <dbReference type="ARBA" id="ARBA00009460"/>
    </source>
</evidence>
<dbReference type="OrthoDB" id="5291879at2"/>
<evidence type="ECO:0000313" key="3">
    <source>
        <dbReference type="EMBL" id="OOC11291.1"/>
    </source>
</evidence>
<comment type="similarity">
    <text evidence="1 2">Belongs to the fructosamine kinase family.</text>
</comment>
<dbReference type="AlphaFoldDB" id="A0A1V3A1S5"/>
<organism evidence="3 4">
    <name type="scientific">Thioalkalivibrio halophilus</name>
    <dbReference type="NCBI Taxonomy" id="252474"/>
    <lineage>
        <taxon>Bacteria</taxon>
        <taxon>Pseudomonadati</taxon>
        <taxon>Pseudomonadota</taxon>
        <taxon>Gammaproteobacteria</taxon>
        <taxon>Chromatiales</taxon>
        <taxon>Ectothiorhodospiraceae</taxon>
        <taxon>Thioalkalivibrio</taxon>
    </lineage>
</organism>
<dbReference type="InterPro" id="IPR011009">
    <property type="entry name" value="Kinase-like_dom_sf"/>
</dbReference>
<dbReference type="EMBL" id="MUZR01000004">
    <property type="protein sequence ID" value="OOC11291.1"/>
    <property type="molecule type" value="Genomic_DNA"/>
</dbReference>
<sequence length="301" mass="33504">MTRSSARDDDLTAALARCITDHTGVPFEATGRSARSGGSINQALRLEGTDGRRFFVKLNRGDHAGMFAAEARGLTELQRCEVLKIPEVIGTGEAGGARFLIIEDLDLGGPRDAVALARGITDMHGHTASRFGLDEDNFIGSTPQSNRPHADWVDFYREERLGFQRRLARDRGAPRGRLDTLAELEERLDGFFTDYRPQPSLLHGDLWSGNWDFLGDGRPTLFDPATYYGDPEADLAMMELFGHPGRDFFAAYAEQRPLDPGYATRRTLYNLYHILNHDHLFGGGYGSQADRMAQQLLAEVR</sequence>
<dbReference type="Proteomes" id="UP000189177">
    <property type="component" value="Unassembled WGS sequence"/>
</dbReference>
<keyword evidence="2 3" id="KW-0418">Kinase</keyword>
<dbReference type="SUPFAM" id="SSF56112">
    <property type="entry name" value="Protein kinase-like (PK-like)"/>
    <property type="match status" value="1"/>
</dbReference>
<comment type="caution">
    <text evidence="3">The sequence shown here is derived from an EMBL/GenBank/DDBJ whole genome shotgun (WGS) entry which is preliminary data.</text>
</comment>
<keyword evidence="2" id="KW-0808">Transferase</keyword>
<dbReference type="GO" id="GO:0016301">
    <property type="term" value="F:kinase activity"/>
    <property type="evidence" value="ECO:0007669"/>
    <property type="project" value="UniProtKB-UniRule"/>
</dbReference>
<dbReference type="Pfam" id="PF03881">
    <property type="entry name" value="Fructosamin_kin"/>
    <property type="match status" value="1"/>
</dbReference>
<accession>A0A1V3A1S5</accession>
<dbReference type="Gene3D" id="3.30.200.20">
    <property type="entry name" value="Phosphorylase Kinase, domain 1"/>
    <property type="match status" value="1"/>
</dbReference>
<dbReference type="PANTHER" id="PTHR12149:SF8">
    <property type="entry name" value="PROTEIN-RIBULOSAMINE 3-KINASE"/>
    <property type="match status" value="1"/>
</dbReference>
<protein>
    <submittedName>
        <fullName evidence="3">Fructosamine kinase family protein</fullName>
    </submittedName>
</protein>
<evidence type="ECO:0000313" key="4">
    <source>
        <dbReference type="Proteomes" id="UP000189177"/>
    </source>
</evidence>